<evidence type="ECO:0000313" key="2">
    <source>
        <dbReference type="EMBL" id="PFH37767.1"/>
    </source>
</evidence>
<dbReference type="EMBL" id="NWUJ01000001">
    <property type="protein sequence ID" value="PFH37767.1"/>
    <property type="molecule type" value="Genomic_DNA"/>
</dbReference>
<dbReference type="Gene3D" id="2.60.40.1320">
    <property type="entry name" value="SRS domain"/>
    <property type="match status" value="2"/>
</dbReference>
<dbReference type="Pfam" id="PF04092">
    <property type="entry name" value="SAG"/>
    <property type="match status" value="2"/>
</dbReference>
<feature type="domain" description="SRS" evidence="1">
    <location>
        <begin position="64"/>
        <end position="189"/>
    </location>
</feature>
<dbReference type="PRINTS" id="PR01801">
    <property type="entry name" value="SURFCEANTIGN"/>
</dbReference>
<dbReference type="InterPro" id="IPR007226">
    <property type="entry name" value="SRS_dom"/>
</dbReference>
<reference evidence="2 3" key="1">
    <citation type="submission" date="2017-09" db="EMBL/GenBank/DDBJ databases">
        <title>Genome sequencing of Besnoitia besnoiti strain Bb-Ger1.</title>
        <authorList>
            <person name="Schares G."/>
            <person name="Venepally P."/>
            <person name="Lorenzi H.A."/>
        </authorList>
    </citation>
    <scope>NUCLEOTIDE SEQUENCE [LARGE SCALE GENOMIC DNA]</scope>
    <source>
        <strain evidence="2 3">Bb-Ger1</strain>
    </source>
</reference>
<proteinExistence type="predicted"/>
<dbReference type="InterPro" id="IPR036755">
    <property type="entry name" value="SRS_dom_sf"/>
</dbReference>
<organism evidence="2 3">
    <name type="scientific">Besnoitia besnoiti</name>
    <name type="common">Apicomplexan protozoan</name>
    <dbReference type="NCBI Taxonomy" id="94643"/>
    <lineage>
        <taxon>Eukaryota</taxon>
        <taxon>Sar</taxon>
        <taxon>Alveolata</taxon>
        <taxon>Apicomplexa</taxon>
        <taxon>Conoidasida</taxon>
        <taxon>Coccidia</taxon>
        <taxon>Eucoccidiorida</taxon>
        <taxon>Eimeriorina</taxon>
        <taxon>Sarcocystidae</taxon>
        <taxon>Besnoitia</taxon>
    </lineage>
</organism>
<dbReference type="SUPFAM" id="SSF74877">
    <property type="entry name" value="Major surface antigen p30, SAG1"/>
    <property type="match status" value="2"/>
</dbReference>
<accession>A0A2A9MP49</accession>
<feature type="domain" description="SRS" evidence="1">
    <location>
        <begin position="199"/>
        <end position="332"/>
    </location>
</feature>
<dbReference type="VEuPathDB" id="ToxoDB:BESB_001090"/>
<sequence length="366" mass="39405">MFATPWAVRSCGRFRSKLRNVVAVCVGGFLLSSSGVAHAVKLENGLRLRITEPGTQESASPNKHVTCNFEAADEQKTLNLTLSTVSPTVALQCTGKNAQLFPTDGRTVCSFQEGSTTAENCKTHLLQSLLQSRDGIAATITPAENVSETQSREWKLSLTETQFPRSDEKFIVGCKASSPEKSCTLTVDVKARSSSAENNVVTCAYGEDSNPGIFKVELTRDNNTLTLDCGSDGSIKPPSYTTIYCSDESLEECQKGFKEILPKFHESWWTKEKPGEAPAKLNIPPADFPSEDRSFFIGCAKLPEAQSEHESRRQSAPEQQATSPAGTCKVRVVLKAVTSTSLALPSVHTATAASTAAALAGVTAWF</sequence>
<dbReference type="InterPro" id="IPR028352">
    <property type="entry name" value="Surface_antig_SAG1"/>
</dbReference>
<dbReference type="RefSeq" id="XP_029221776.1">
    <property type="nucleotide sequence ID" value="XM_029358864.1"/>
</dbReference>
<dbReference type="GO" id="GO:0016020">
    <property type="term" value="C:membrane"/>
    <property type="evidence" value="ECO:0007669"/>
    <property type="project" value="InterPro"/>
</dbReference>
<protein>
    <submittedName>
        <fullName evidence="2">SAG-related sequence</fullName>
    </submittedName>
</protein>
<evidence type="ECO:0000313" key="3">
    <source>
        <dbReference type="Proteomes" id="UP000224006"/>
    </source>
</evidence>
<comment type="caution">
    <text evidence="2">The sequence shown here is derived from an EMBL/GenBank/DDBJ whole genome shotgun (WGS) entry which is preliminary data.</text>
</comment>
<gene>
    <name evidence="2" type="ORF">BESB_001090</name>
</gene>
<evidence type="ECO:0000259" key="1">
    <source>
        <dbReference type="Pfam" id="PF04092"/>
    </source>
</evidence>
<dbReference type="OrthoDB" id="330519at2759"/>
<dbReference type="Proteomes" id="UP000224006">
    <property type="component" value="Chromosome I"/>
</dbReference>
<keyword evidence="3" id="KW-1185">Reference proteome</keyword>
<dbReference type="AlphaFoldDB" id="A0A2A9MP49"/>
<dbReference type="GeneID" id="40305172"/>
<dbReference type="KEGG" id="bbes:BESB_001090"/>
<name>A0A2A9MP49_BESBE</name>